<feature type="region of interest" description="Disordered" evidence="1">
    <location>
        <begin position="68"/>
        <end position="104"/>
    </location>
</feature>
<sequence>MGSLFDTLGSKGLVSACLVSESQTAFSVCSAPKPVTEATVCSPSVSRSKHHNRKRPTRALLEHVELAAGRGARTRARTRAEASRSFPSRQRPRPYSNSKDEFLR</sequence>
<protein>
    <submittedName>
        <fullName evidence="2">Uncharacterized protein</fullName>
    </submittedName>
</protein>
<dbReference type="Proteomes" id="UP000054771">
    <property type="component" value="Unassembled WGS sequence"/>
</dbReference>
<accession>A0A0U5G9L4</accession>
<keyword evidence="3" id="KW-1185">Reference proteome</keyword>
<gene>
    <name evidence="2" type="ORF">ASPCAL07425</name>
</gene>
<evidence type="ECO:0000256" key="1">
    <source>
        <dbReference type="SAM" id="MobiDB-lite"/>
    </source>
</evidence>
<feature type="compositionally biased region" description="Low complexity" evidence="1">
    <location>
        <begin position="83"/>
        <end position="96"/>
    </location>
</feature>
<dbReference type="AlphaFoldDB" id="A0A0U5G9L4"/>
<evidence type="ECO:0000313" key="2">
    <source>
        <dbReference type="EMBL" id="CEL06319.1"/>
    </source>
</evidence>
<name>A0A0U5G9L4_ASPCI</name>
<evidence type="ECO:0000313" key="3">
    <source>
        <dbReference type="Proteomes" id="UP000054771"/>
    </source>
</evidence>
<reference evidence="3" key="1">
    <citation type="journal article" date="2016" name="Genome Announc.">
        <title>Draft genome sequences of fungus Aspergillus calidoustus.</title>
        <authorList>
            <person name="Horn F."/>
            <person name="Linde J."/>
            <person name="Mattern D.J."/>
            <person name="Walther G."/>
            <person name="Guthke R."/>
            <person name="Scherlach K."/>
            <person name="Martin K."/>
            <person name="Brakhage A.A."/>
            <person name="Petzke L."/>
            <person name="Valiante V."/>
        </authorList>
    </citation>
    <scope>NUCLEOTIDE SEQUENCE [LARGE SCALE GENOMIC DNA]</scope>
    <source>
        <strain evidence="3">SF006504</strain>
    </source>
</reference>
<organism evidence="2 3">
    <name type="scientific">Aspergillus calidoustus</name>
    <dbReference type="NCBI Taxonomy" id="454130"/>
    <lineage>
        <taxon>Eukaryota</taxon>
        <taxon>Fungi</taxon>
        <taxon>Dikarya</taxon>
        <taxon>Ascomycota</taxon>
        <taxon>Pezizomycotina</taxon>
        <taxon>Eurotiomycetes</taxon>
        <taxon>Eurotiomycetidae</taxon>
        <taxon>Eurotiales</taxon>
        <taxon>Aspergillaceae</taxon>
        <taxon>Aspergillus</taxon>
        <taxon>Aspergillus subgen. Nidulantes</taxon>
    </lineage>
</organism>
<proteinExistence type="predicted"/>
<dbReference type="EMBL" id="CDMC01000005">
    <property type="protein sequence ID" value="CEL06319.1"/>
    <property type="molecule type" value="Genomic_DNA"/>
</dbReference>